<name>A0A0W8FAH7_9ZZZZ</name>
<gene>
    <name evidence="1" type="ORF">ASZ90_012437</name>
</gene>
<accession>A0A0W8FAH7</accession>
<dbReference type="EMBL" id="LNQE01001417">
    <property type="protein sequence ID" value="KUG17867.1"/>
    <property type="molecule type" value="Genomic_DNA"/>
</dbReference>
<sequence>MTGKAVYSDEPPMDILYDLISSLADQTITSRIEPWVRL</sequence>
<evidence type="ECO:0000313" key="1">
    <source>
        <dbReference type="EMBL" id="KUG17867.1"/>
    </source>
</evidence>
<comment type="caution">
    <text evidence="1">The sequence shown here is derived from an EMBL/GenBank/DDBJ whole genome shotgun (WGS) entry which is preliminary data.</text>
</comment>
<proteinExistence type="predicted"/>
<protein>
    <submittedName>
        <fullName evidence="1">Uncharacterized protein</fullName>
    </submittedName>
</protein>
<organism evidence="1">
    <name type="scientific">hydrocarbon metagenome</name>
    <dbReference type="NCBI Taxonomy" id="938273"/>
    <lineage>
        <taxon>unclassified sequences</taxon>
        <taxon>metagenomes</taxon>
        <taxon>ecological metagenomes</taxon>
    </lineage>
</organism>
<reference evidence="1" key="1">
    <citation type="journal article" date="2015" name="Proc. Natl. Acad. Sci. U.S.A.">
        <title>Networks of energetic and metabolic interactions define dynamics in microbial communities.</title>
        <authorList>
            <person name="Embree M."/>
            <person name="Liu J.K."/>
            <person name="Al-Bassam M.M."/>
            <person name="Zengler K."/>
        </authorList>
    </citation>
    <scope>NUCLEOTIDE SEQUENCE</scope>
</reference>
<dbReference type="AlphaFoldDB" id="A0A0W8FAH7"/>